<dbReference type="Pfam" id="PF02423">
    <property type="entry name" value="OCD_Mu_crystall"/>
    <property type="match status" value="1"/>
</dbReference>
<dbReference type="InterPro" id="IPR023401">
    <property type="entry name" value="ODC_N"/>
</dbReference>
<dbReference type="EMBL" id="JAUEPH010000004">
    <property type="protein sequence ID" value="MDN3204398.1"/>
    <property type="molecule type" value="Genomic_DNA"/>
</dbReference>
<comment type="caution">
    <text evidence="1">The sequence shown here is derived from an EMBL/GenBank/DDBJ whole genome shotgun (WGS) entry which is preliminary data.</text>
</comment>
<protein>
    <submittedName>
        <fullName evidence="1">Ornithine cyclodeaminase family protein</fullName>
    </submittedName>
</protein>
<proteinExistence type="predicted"/>
<dbReference type="InterPro" id="IPR036291">
    <property type="entry name" value="NAD(P)-bd_dom_sf"/>
</dbReference>
<name>A0ABT7YCZ8_9BACT</name>
<dbReference type="InterPro" id="IPR003462">
    <property type="entry name" value="ODC_Mu_crystall"/>
</dbReference>
<keyword evidence="2" id="KW-1185">Reference proteome</keyword>
<evidence type="ECO:0000313" key="2">
    <source>
        <dbReference type="Proteomes" id="UP001171916"/>
    </source>
</evidence>
<dbReference type="Gene3D" id="3.30.1780.10">
    <property type="entry name" value="ornithine cyclodeaminase, domain 1"/>
    <property type="match status" value="1"/>
</dbReference>
<dbReference type="PANTHER" id="PTHR13812:SF19">
    <property type="entry name" value="KETIMINE REDUCTASE MU-CRYSTALLIN"/>
    <property type="match status" value="1"/>
</dbReference>
<dbReference type="PANTHER" id="PTHR13812">
    <property type="entry name" value="KETIMINE REDUCTASE MU-CRYSTALLIN"/>
    <property type="match status" value="1"/>
</dbReference>
<gene>
    <name evidence="1" type="ORF">QVH07_09570</name>
</gene>
<evidence type="ECO:0000313" key="1">
    <source>
        <dbReference type="EMBL" id="MDN3204398.1"/>
    </source>
</evidence>
<accession>A0ABT7YCZ8</accession>
<dbReference type="RefSeq" id="WP_289999953.1">
    <property type="nucleotide sequence ID" value="NZ_JAUEPH010000004.1"/>
</dbReference>
<dbReference type="Gene3D" id="3.40.50.720">
    <property type="entry name" value="NAD(P)-binding Rossmann-like Domain"/>
    <property type="match status" value="1"/>
</dbReference>
<dbReference type="Proteomes" id="UP001171916">
    <property type="component" value="Unassembled WGS sequence"/>
</dbReference>
<reference evidence="1" key="1">
    <citation type="submission" date="2023-06" db="EMBL/GenBank/DDBJ databases">
        <title>Robiginitalea aurantiacus sp. nov. and Algoriphagus sediminis sp. nov., isolated from coastal sediment.</title>
        <authorList>
            <person name="Zhou Z.Y."/>
            <person name="An J."/>
            <person name="Jia Y.W."/>
            <person name="Du Z.J."/>
        </authorList>
    </citation>
    <scope>NUCLEOTIDE SEQUENCE</scope>
    <source>
        <strain evidence="1">C2-7</strain>
    </source>
</reference>
<organism evidence="1 2">
    <name type="scientific">Algoriphagus sediminis</name>
    <dbReference type="NCBI Taxonomy" id="3057113"/>
    <lineage>
        <taxon>Bacteria</taxon>
        <taxon>Pseudomonadati</taxon>
        <taxon>Bacteroidota</taxon>
        <taxon>Cytophagia</taxon>
        <taxon>Cytophagales</taxon>
        <taxon>Cyclobacteriaceae</taxon>
        <taxon>Algoriphagus</taxon>
    </lineage>
</organism>
<dbReference type="SUPFAM" id="SSF51735">
    <property type="entry name" value="NAD(P)-binding Rossmann-fold domains"/>
    <property type="match status" value="1"/>
</dbReference>
<sequence length="358" mass="39943">MKKNQATIIIDSDAVNEIIIKKGLDKVMDDLTSSLEESLLEYNSENIQIPTRSGFNYKKPFLGLVEWMPLMKKGEEVVIKVVGYHPENPELYKVPTILSTISCYDTHTGHLNHLLDGVLLTALRTGASSAVASKLMANPDSETLGIIGCGAQSITQIHAISRLFNIQEVLYFDSDQASMDSLAERLNPITLDISLRQAKIEEILEMSDIISTATSIEPHKGPLFEKYNCKAHLHINAVGADFPGKFELPKFLLKNSKVCPDFLDQAVIEGECQQLSPEEIGPSWVELIKNEEMQREYQNNLTVFDSTGWALEDQVVATLFARYAEELGLGTKMNIESYSSDEKNPYGAIYQFSRVSES</sequence>